<protein>
    <submittedName>
        <fullName evidence="1">Uncharacterized protein</fullName>
    </submittedName>
</protein>
<keyword evidence="2" id="KW-1185">Reference proteome</keyword>
<evidence type="ECO:0000313" key="1">
    <source>
        <dbReference type="EnsemblPlants" id="cds.evm.model.09.605"/>
    </source>
</evidence>
<dbReference type="EMBL" id="UZAU01000728">
    <property type="status" value="NOT_ANNOTATED_CDS"/>
    <property type="molecule type" value="Genomic_DNA"/>
</dbReference>
<reference evidence="1" key="2">
    <citation type="submission" date="2021-03" db="UniProtKB">
        <authorList>
            <consortium name="EnsemblPlants"/>
        </authorList>
    </citation>
    <scope>IDENTIFICATION</scope>
</reference>
<dbReference type="EnsemblPlants" id="evm.model.09.605">
    <property type="protein sequence ID" value="cds.evm.model.09.605"/>
    <property type="gene ID" value="evm.TU.09.605"/>
</dbReference>
<dbReference type="AlphaFoldDB" id="A0A803QGS8"/>
<dbReference type="Gramene" id="evm.model.09.605">
    <property type="protein sequence ID" value="cds.evm.model.09.605"/>
    <property type="gene ID" value="evm.TU.09.605"/>
</dbReference>
<accession>A0A803QGS8</accession>
<proteinExistence type="predicted"/>
<dbReference type="PANTHER" id="PTHR33240">
    <property type="entry name" value="OS08G0508500 PROTEIN"/>
    <property type="match status" value="1"/>
</dbReference>
<sequence>MDQPITFTEEDAKPVHFPHHDPLVIETPIANKVVARILVDNKSLVNLLFKEAYTAIELTDRDLSPSGSQLTRFNRTTLIPMEKVRLLVTLCPDTPQSTFKYCTFMVVDFPTAYNAILGQLALVDFKAITCLKFPTQEARIGTVWNNQGEAR</sequence>
<dbReference type="Proteomes" id="UP000596661">
    <property type="component" value="Chromosome 9"/>
</dbReference>
<evidence type="ECO:0000313" key="2">
    <source>
        <dbReference type="Proteomes" id="UP000596661"/>
    </source>
</evidence>
<organism evidence="1 2">
    <name type="scientific">Cannabis sativa</name>
    <name type="common">Hemp</name>
    <name type="synonym">Marijuana</name>
    <dbReference type="NCBI Taxonomy" id="3483"/>
    <lineage>
        <taxon>Eukaryota</taxon>
        <taxon>Viridiplantae</taxon>
        <taxon>Streptophyta</taxon>
        <taxon>Embryophyta</taxon>
        <taxon>Tracheophyta</taxon>
        <taxon>Spermatophyta</taxon>
        <taxon>Magnoliopsida</taxon>
        <taxon>eudicotyledons</taxon>
        <taxon>Gunneridae</taxon>
        <taxon>Pentapetalae</taxon>
        <taxon>rosids</taxon>
        <taxon>fabids</taxon>
        <taxon>Rosales</taxon>
        <taxon>Cannabaceae</taxon>
        <taxon>Cannabis</taxon>
    </lineage>
</organism>
<name>A0A803QGS8_CANSA</name>
<reference evidence="1" key="1">
    <citation type="submission" date="2018-11" db="EMBL/GenBank/DDBJ databases">
        <authorList>
            <person name="Grassa J C."/>
        </authorList>
    </citation>
    <scope>NUCLEOTIDE SEQUENCE [LARGE SCALE GENOMIC DNA]</scope>
</reference>
<dbReference type="PANTHER" id="PTHR33240:SF15">
    <property type="entry name" value="GAG-PRO-LIKE PROTEIN"/>
    <property type="match status" value="1"/>
</dbReference>